<dbReference type="EMBL" id="VFOZ01000001">
    <property type="protein sequence ID" value="TQL94979.1"/>
    <property type="molecule type" value="Genomic_DNA"/>
</dbReference>
<dbReference type="Proteomes" id="UP000316096">
    <property type="component" value="Unassembled WGS sequence"/>
</dbReference>
<dbReference type="RefSeq" id="WP_141952745.1">
    <property type="nucleotide sequence ID" value="NZ_VFOZ01000001.1"/>
</dbReference>
<proteinExistence type="predicted"/>
<dbReference type="AlphaFoldDB" id="A0A543CD06"/>
<reference evidence="1 2" key="1">
    <citation type="submission" date="2019-06" db="EMBL/GenBank/DDBJ databases">
        <title>Sequencing the genomes of 1000 actinobacteria strains.</title>
        <authorList>
            <person name="Klenk H.-P."/>
        </authorList>
    </citation>
    <scope>NUCLEOTIDE SEQUENCE [LARGE SCALE GENOMIC DNA]</scope>
    <source>
        <strain evidence="1 2">DSM 102200</strain>
    </source>
</reference>
<dbReference type="Gene3D" id="2.30.110.10">
    <property type="entry name" value="Electron Transport, Fmn-binding Protein, Chain A"/>
    <property type="match status" value="1"/>
</dbReference>
<gene>
    <name evidence="1" type="ORF">FB559_0469</name>
</gene>
<evidence type="ECO:0000313" key="2">
    <source>
        <dbReference type="Proteomes" id="UP000316096"/>
    </source>
</evidence>
<protein>
    <recommendedName>
        <fullName evidence="3">Deazaflavin-dependent oxidoreductase (Nitroreductase family)</fullName>
    </recommendedName>
</protein>
<dbReference type="OrthoDB" id="163266at2"/>
<comment type="caution">
    <text evidence="1">The sequence shown here is derived from an EMBL/GenBank/DDBJ whole genome shotgun (WGS) entry which is preliminary data.</text>
</comment>
<name>A0A543CD06_9ACTN</name>
<keyword evidence="2" id="KW-1185">Reference proteome</keyword>
<evidence type="ECO:0000313" key="1">
    <source>
        <dbReference type="EMBL" id="TQL94979.1"/>
    </source>
</evidence>
<dbReference type="InterPro" id="IPR012349">
    <property type="entry name" value="Split_barrel_FMN-bd"/>
</dbReference>
<organism evidence="1 2">
    <name type="scientific">Actinoallomurus bryophytorum</name>
    <dbReference type="NCBI Taxonomy" id="1490222"/>
    <lineage>
        <taxon>Bacteria</taxon>
        <taxon>Bacillati</taxon>
        <taxon>Actinomycetota</taxon>
        <taxon>Actinomycetes</taxon>
        <taxon>Streptosporangiales</taxon>
        <taxon>Thermomonosporaceae</taxon>
        <taxon>Actinoallomurus</taxon>
    </lineage>
</organism>
<accession>A0A543CD06</accession>
<sequence length="163" mass="18405">MSREGSGARRPTGLLLRVMRAPSWVYRRDLGHLLGRRFLYLAHQGRFSGLRHETVLEVARLDHGTGEVVAIAAWGNRADWVRNIRAGRALELRIGHLRFPEPEHRFLTAEECRSLLVSLREEHAVGRRLLTMVFPLPLDPKNDDLGDVRAVAFRPHVPPGAGS</sequence>
<evidence type="ECO:0008006" key="3">
    <source>
        <dbReference type="Google" id="ProtNLM"/>
    </source>
</evidence>